<gene>
    <name evidence="2" type="ORF">OTU49_000487</name>
</gene>
<keyword evidence="3" id="KW-1185">Reference proteome</keyword>
<protein>
    <submittedName>
        <fullName evidence="2">Uncharacterized protein</fullName>
    </submittedName>
</protein>
<feature type="region of interest" description="Disordered" evidence="1">
    <location>
        <begin position="58"/>
        <end position="92"/>
    </location>
</feature>
<accession>A0AAW0XZ39</accession>
<dbReference type="Proteomes" id="UP001445076">
    <property type="component" value="Unassembled WGS sequence"/>
</dbReference>
<dbReference type="AlphaFoldDB" id="A0AAW0XZ39"/>
<evidence type="ECO:0000313" key="2">
    <source>
        <dbReference type="EMBL" id="KAK8745158.1"/>
    </source>
</evidence>
<feature type="compositionally biased region" description="Basic and acidic residues" evidence="1">
    <location>
        <begin position="81"/>
        <end position="92"/>
    </location>
</feature>
<sequence>MTKIIVSDDVQNVEKKVDNKASKQNSLTAPQLYTSDILDDDLFEDDVLTLIDEVESQYGSQKAQSEMSNSQQSLSQSLRCTQDEIDRKKEAARRLREEKLKLRSQPIQYS</sequence>
<proteinExistence type="predicted"/>
<evidence type="ECO:0000256" key="1">
    <source>
        <dbReference type="SAM" id="MobiDB-lite"/>
    </source>
</evidence>
<organism evidence="2 3">
    <name type="scientific">Cherax quadricarinatus</name>
    <name type="common">Australian red claw crayfish</name>
    <dbReference type="NCBI Taxonomy" id="27406"/>
    <lineage>
        <taxon>Eukaryota</taxon>
        <taxon>Metazoa</taxon>
        <taxon>Ecdysozoa</taxon>
        <taxon>Arthropoda</taxon>
        <taxon>Crustacea</taxon>
        <taxon>Multicrustacea</taxon>
        <taxon>Malacostraca</taxon>
        <taxon>Eumalacostraca</taxon>
        <taxon>Eucarida</taxon>
        <taxon>Decapoda</taxon>
        <taxon>Pleocyemata</taxon>
        <taxon>Astacidea</taxon>
        <taxon>Parastacoidea</taxon>
        <taxon>Parastacidae</taxon>
        <taxon>Cherax</taxon>
    </lineage>
</organism>
<reference evidence="2 3" key="1">
    <citation type="journal article" date="2024" name="BMC Genomics">
        <title>Genome assembly of redclaw crayfish (Cherax quadricarinatus) provides insights into its immune adaptation and hypoxia tolerance.</title>
        <authorList>
            <person name="Liu Z."/>
            <person name="Zheng J."/>
            <person name="Li H."/>
            <person name="Fang K."/>
            <person name="Wang S."/>
            <person name="He J."/>
            <person name="Zhou D."/>
            <person name="Weng S."/>
            <person name="Chi M."/>
            <person name="Gu Z."/>
            <person name="He J."/>
            <person name="Li F."/>
            <person name="Wang M."/>
        </authorList>
    </citation>
    <scope>NUCLEOTIDE SEQUENCE [LARGE SCALE GENOMIC DNA]</scope>
    <source>
        <strain evidence="2">ZL_2023a</strain>
    </source>
</reference>
<dbReference type="EMBL" id="JARKIK010000020">
    <property type="protein sequence ID" value="KAK8745158.1"/>
    <property type="molecule type" value="Genomic_DNA"/>
</dbReference>
<evidence type="ECO:0000313" key="3">
    <source>
        <dbReference type="Proteomes" id="UP001445076"/>
    </source>
</evidence>
<name>A0AAW0XZ39_CHEQU</name>
<feature type="compositionally biased region" description="Low complexity" evidence="1">
    <location>
        <begin position="64"/>
        <end position="77"/>
    </location>
</feature>
<comment type="caution">
    <text evidence="2">The sequence shown here is derived from an EMBL/GenBank/DDBJ whole genome shotgun (WGS) entry which is preliminary data.</text>
</comment>